<name>A0AAV7TQQ1_PLEWA</name>
<feature type="compositionally biased region" description="Low complexity" evidence="6">
    <location>
        <begin position="646"/>
        <end position="668"/>
    </location>
</feature>
<dbReference type="InterPro" id="IPR015919">
    <property type="entry name" value="Cadherin-like_sf"/>
</dbReference>
<dbReference type="EMBL" id="JANPWB010000006">
    <property type="protein sequence ID" value="KAJ1178753.1"/>
    <property type="molecule type" value="Genomic_DNA"/>
</dbReference>
<feature type="domain" description="Cadherin" evidence="9">
    <location>
        <begin position="262"/>
        <end position="356"/>
    </location>
</feature>
<feature type="chain" id="PRO_5043428907" description="Cadherin domain-containing protein" evidence="8">
    <location>
        <begin position="26"/>
        <end position="987"/>
    </location>
</feature>
<feature type="transmembrane region" description="Helical" evidence="7">
    <location>
        <begin position="773"/>
        <end position="795"/>
    </location>
</feature>
<keyword evidence="7" id="KW-0812">Transmembrane</keyword>
<keyword evidence="8" id="KW-0732">Signal</keyword>
<dbReference type="InterPro" id="IPR039808">
    <property type="entry name" value="Cadherin"/>
</dbReference>
<evidence type="ECO:0000259" key="9">
    <source>
        <dbReference type="PROSITE" id="PS50268"/>
    </source>
</evidence>
<comment type="subcellular location">
    <subcellularLocation>
        <location evidence="1">Membrane</location>
    </subcellularLocation>
</comment>
<dbReference type="GO" id="GO:0008013">
    <property type="term" value="F:beta-catenin binding"/>
    <property type="evidence" value="ECO:0007669"/>
    <property type="project" value="TreeGrafter"/>
</dbReference>
<feature type="compositionally biased region" description="Acidic residues" evidence="6">
    <location>
        <begin position="934"/>
        <end position="962"/>
    </location>
</feature>
<feature type="domain" description="Cadherin" evidence="9">
    <location>
        <begin position="38"/>
        <end position="127"/>
    </location>
</feature>
<feature type="compositionally biased region" description="Polar residues" evidence="6">
    <location>
        <begin position="975"/>
        <end position="987"/>
    </location>
</feature>
<dbReference type="CDD" id="cd11304">
    <property type="entry name" value="Cadherin_repeat"/>
    <property type="match status" value="3"/>
</dbReference>
<protein>
    <recommendedName>
        <fullName evidence="9">Cadherin domain-containing protein</fullName>
    </recommendedName>
</protein>
<feature type="compositionally biased region" description="Polar residues" evidence="6">
    <location>
        <begin position="551"/>
        <end position="561"/>
    </location>
</feature>
<feature type="compositionally biased region" description="Polar residues" evidence="6">
    <location>
        <begin position="570"/>
        <end position="602"/>
    </location>
</feature>
<evidence type="ECO:0000256" key="7">
    <source>
        <dbReference type="SAM" id="Phobius"/>
    </source>
</evidence>
<dbReference type="GO" id="GO:0007156">
    <property type="term" value="P:homophilic cell adhesion via plasma membrane adhesion molecules"/>
    <property type="evidence" value="ECO:0007669"/>
    <property type="project" value="InterPro"/>
</dbReference>
<feature type="domain" description="Cadherin" evidence="9">
    <location>
        <begin position="135"/>
        <end position="236"/>
    </location>
</feature>
<dbReference type="GO" id="GO:0016477">
    <property type="term" value="P:cell migration"/>
    <property type="evidence" value="ECO:0007669"/>
    <property type="project" value="TreeGrafter"/>
</dbReference>
<keyword evidence="3 5" id="KW-0106">Calcium</keyword>
<dbReference type="InterPro" id="IPR002126">
    <property type="entry name" value="Cadherin-like_dom"/>
</dbReference>
<feature type="signal peptide" evidence="8">
    <location>
        <begin position="1"/>
        <end position="25"/>
    </location>
</feature>
<keyword evidence="11" id="KW-1185">Reference proteome</keyword>
<evidence type="ECO:0000256" key="8">
    <source>
        <dbReference type="SAM" id="SignalP"/>
    </source>
</evidence>
<gene>
    <name evidence="10" type="ORF">NDU88_003995</name>
</gene>
<evidence type="ECO:0000313" key="10">
    <source>
        <dbReference type="EMBL" id="KAJ1178753.1"/>
    </source>
</evidence>
<evidence type="ECO:0000313" key="11">
    <source>
        <dbReference type="Proteomes" id="UP001066276"/>
    </source>
</evidence>
<proteinExistence type="predicted"/>
<sequence>MAASLGSALVPLCLLLSTYLGIALAQGNQVCSASSGRIEENKPAGSVVTTIVAAADVTVTIDQGPGSDPYSHFFKINGSNLVLNNSLDYEEVNVIVLTLLCQKNGITVNELTVTVEVLNLNDERPVFERDFVAWQVPEDTKVGTSLGSLTARDADLDLIYYDLVATSSDGSSQFRLAGVNSPTIELSGALDYDVFTHAQFLLYARDTLETNVTPSHTATATINITILDVDNKNPWFQPCRFIDANKKICHSDGYHVNVTRSENVTGALVLRPGPLYAIDGDRGINDAIRYEVISGNEENIFVLGNETGNITMQKPASVPGTIVLEVLASEVNNSLRYAVTSVQIQVVERNKHPPRFQSTAYRGTMPAYSLPGSLVMEFNSPSRPLKIVAEDEDFDDKKNPAISYSIENSTDFLVSQDGYIQSSAQLNTSGTTVILAAAVDKTSGEKATTVVVVEISPVAGAETTTTALTTVTSTPGGGTSTLLPPILTSSALPGTVTRTTVKTLETTTRSSHTGSSTTGITNRPSGTAHTLSQTTTVSTTTISGTPGKPATGNSSVTTSRVTPPVPSLFPTRSTSSAIPAGSTTSKQTITANKPTASGTTRITAPPSVGPPGSQTTKPPHTGTVVTTSKTTRITLSPSNGPPDSKTTTTARPGTGSTTRSLTTITVPISFTPPGLGTTKPSTPRTGPTPSGTTKFVTTHAGESPGSGTVKPTLPGTNSSPFTTTTNGTHTKTTGAEVPKPSPSVTVPTVDESTSASAGIPVVISPLQYSAADMAAVGASLAAVLLICLAVLGFLIHKQYGYKFAKIPAMDINFPSTASGDSNEGNKKLIDNECAESTNSAPNEADIEGGTLNLNFRASETTTDSLPRESSALRVTEAAFPSAFFAVDQLEEDVDKEVRSILTKERRVNDESYKAVWFKGDIEPDEVVTIHENEQDVEGEEDELSDEVGEEEEEEDESDDGEDQQGGGYNHEPTVAFSTNNESINTIL</sequence>
<feature type="compositionally biased region" description="Low complexity" evidence="6">
    <location>
        <begin position="471"/>
        <end position="545"/>
    </location>
</feature>
<dbReference type="SMART" id="SM00112">
    <property type="entry name" value="CA"/>
    <property type="match status" value="3"/>
</dbReference>
<evidence type="ECO:0000256" key="2">
    <source>
        <dbReference type="ARBA" id="ARBA00022737"/>
    </source>
</evidence>
<dbReference type="PROSITE" id="PS50268">
    <property type="entry name" value="CADHERIN_2"/>
    <property type="match status" value="4"/>
</dbReference>
<feature type="domain" description="Cadherin" evidence="9">
    <location>
        <begin position="357"/>
        <end position="487"/>
    </location>
</feature>
<evidence type="ECO:0000256" key="1">
    <source>
        <dbReference type="ARBA" id="ARBA00004370"/>
    </source>
</evidence>
<organism evidence="10 11">
    <name type="scientific">Pleurodeles waltl</name>
    <name type="common">Iberian ribbed newt</name>
    <dbReference type="NCBI Taxonomy" id="8319"/>
    <lineage>
        <taxon>Eukaryota</taxon>
        <taxon>Metazoa</taxon>
        <taxon>Chordata</taxon>
        <taxon>Craniata</taxon>
        <taxon>Vertebrata</taxon>
        <taxon>Euteleostomi</taxon>
        <taxon>Amphibia</taxon>
        <taxon>Batrachia</taxon>
        <taxon>Caudata</taxon>
        <taxon>Salamandroidea</taxon>
        <taxon>Salamandridae</taxon>
        <taxon>Pleurodelinae</taxon>
        <taxon>Pleurodeles</taxon>
    </lineage>
</organism>
<comment type="caution">
    <text evidence="10">The sequence shown here is derived from an EMBL/GenBank/DDBJ whole genome shotgun (WGS) entry which is preliminary data.</text>
</comment>
<feature type="compositionally biased region" description="Low complexity" evidence="6">
    <location>
        <begin position="714"/>
        <end position="733"/>
    </location>
</feature>
<dbReference type="GO" id="GO:0005509">
    <property type="term" value="F:calcium ion binding"/>
    <property type="evidence" value="ECO:0007669"/>
    <property type="project" value="UniProtKB-UniRule"/>
</dbReference>
<feature type="compositionally biased region" description="Low complexity" evidence="6">
    <location>
        <begin position="621"/>
        <end position="634"/>
    </location>
</feature>
<evidence type="ECO:0000256" key="3">
    <source>
        <dbReference type="ARBA" id="ARBA00022837"/>
    </source>
</evidence>
<dbReference type="PANTHER" id="PTHR24027">
    <property type="entry name" value="CADHERIN-23"/>
    <property type="match status" value="1"/>
</dbReference>
<dbReference type="GO" id="GO:0045296">
    <property type="term" value="F:cadherin binding"/>
    <property type="evidence" value="ECO:0007669"/>
    <property type="project" value="TreeGrafter"/>
</dbReference>
<dbReference type="GO" id="GO:0016339">
    <property type="term" value="P:calcium-dependent cell-cell adhesion via plasma membrane cell adhesion molecules"/>
    <property type="evidence" value="ECO:0007669"/>
    <property type="project" value="TreeGrafter"/>
</dbReference>
<dbReference type="Proteomes" id="UP001066276">
    <property type="component" value="Chromosome 3_2"/>
</dbReference>
<dbReference type="SUPFAM" id="SSF49313">
    <property type="entry name" value="Cadherin-like"/>
    <property type="match status" value="4"/>
</dbReference>
<dbReference type="Gene3D" id="2.60.40.60">
    <property type="entry name" value="Cadherins"/>
    <property type="match status" value="4"/>
</dbReference>
<keyword evidence="2" id="KW-0677">Repeat</keyword>
<dbReference type="GO" id="GO:0007043">
    <property type="term" value="P:cell-cell junction assembly"/>
    <property type="evidence" value="ECO:0007669"/>
    <property type="project" value="TreeGrafter"/>
</dbReference>
<dbReference type="PANTHER" id="PTHR24027:SF414">
    <property type="entry name" value="CADHERIN-RELATED FAMILY MEMBER 5 ISOFORM X1"/>
    <property type="match status" value="1"/>
</dbReference>
<dbReference type="GO" id="GO:0016342">
    <property type="term" value="C:catenin complex"/>
    <property type="evidence" value="ECO:0007669"/>
    <property type="project" value="TreeGrafter"/>
</dbReference>
<accession>A0AAV7TQQ1</accession>
<evidence type="ECO:0000256" key="4">
    <source>
        <dbReference type="ARBA" id="ARBA00023136"/>
    </source>
</evidence>
<feature type="region of interest" description="Disordered" evidence="6">
    <location>
        <begin position="929"/>
        <end position="987"/>
    </location>
</feature>
<evidence type="ECO:0000256" key="5">
    <source>
        <dbReference type="PROSITE-ProRule" id="PRU00043"/>
    </source>
</evidence>
<keyword evidence="7" id="KW-1133">Transmembrane helix</keyword>
<dbReference type="GO" id="GO:0000902">
    <property type="term" value="P:cell morphogenesis"/>
    <property type="evidence" value="ECO:0007669"/>
    <property type="project" value="TreeGrafter"/>
</dbReference>
<evidence type="ECO:0000256" key="6">
    <source>
        <dbReference type="SAM" id="MobiDB-lite"/>
    </source>
</evidence>
<feature type="region of interest" description="Disordered" evidence="6">
    <location>
        <begin position="471"/>
        <end position="750"/>
    </location>
</feature>
<dbReference type="GO" id="GO:0034332">
    <property type="term" value="P:adherens junction organization"/>
    <property type="evidence" value="ECO:0007669"/>
    <property type="project" value="TreeGrafter"/>
</dbReference>
<dbReference type="PRINTS" id="PR00205">
    <property type="entry name" value="CADHERIN"/>
</dbReference>
<dbReference type="GO" id="GO:0044331">
    <property type="term" value="P:cell-cell adhesion mediated by cadherin"/>
    <property type="evidence" value="ECO:0007669"/>
    <property type="project" value="TreeGrafter"/>
</dbReference>
<feature type="compositionally biased region" description="Low complexity" evidence="6">
    <location>
        <begin position="676"/>
        <end position="694"/>
    </location>
</feature>
<dbReference type="GO" id="GO:0005912">
    <property type="term" value="C:adherens junction"/>
    <property type="evidence" value="ECO:0007669"/>
    <property type="project" value="TreeGrafter"/>
</dbReference>
<dbReference type="AlphaFoldDB" id="A0AAV7TQQ1"/>
<reference evidence="10" key="1">
    <citation type="journal article" date="2022" name="bioRxiv">
        <title>Sequencing and chromosome-scale assembly of the giantPleurodeles waltlgenome.</title>
        <authorList>
            <person name="Brown T."/>
            <person name="Elewa A."/>
            <person name="Iarovenko S."/>
            <person name="Subramanian E."/>
            <person name="Araus A.J."/>
            <person name="Petzold A."/>
            <person name="Susuki M."/>
            <person name="Suzuki K.-i.T."/>
            <person name="Hayashi T."/>
            <person name="Toyoda A."/>
            <person name="Oliveira C."/>
            <person name="Osipova E."/>
            <person name="Leigh N.D."/>
            <person name="Simon A."/>
            <person name="Yun M.H."/>
        </authorList>
    </citation>
    <scope>NUCLEOTIDE SEQUENCE</scope>
    <source>
        <strain evidence="10">20211129_DDA</strain>
        <tissue evidence="10">Liver</tissue>
    </source>
</reference>
<keyword evidence="4 7" id="KW-0472">Membrane</keyword>